<proteinExistence type="predicted"/>
<evidence type="ECO:0000313" key="1">
    <source>
        <dbReference type="EMBL" id="CDX21129.1"/>
    </source>
</evidence>
<dbReference type="EMBL" id="CCMZ01000028">
    <property type="protein sequence ID" value="CDX21129.1"/>
    <property type="molecule type" value="Genomic_DNA"/>
</dbReference>
<accession>A0A090FQ97</accession>
<evidence type="ECO:0000313" key="2">
    <source>
        <dbReference type="Proteomes" id="UP000045285"/>
    </source>
</evidence>
<dbReference type="Proteomes" id="UP000045285">
    <property type="component" value="Unassembled WGS sequence"/>
</dbReference>
<sequence length="57" mass="6402">MAESTVTNAVTYTTSVVMTHDRGTSFKTEASPQTDQRTEWIGRIQRFPWGAAEEPRA</sequence>
<keyword evidence="2" id="KW-1185">Reference proteome</keyword>
<name>A0A090FQ97_MESPL</name>
<dbReference type="AlphaFoldDB" id="A0A090FQ97"/>
<protein>
    <submittedName>
        <fullName evidence="1">Uncharacterized protein</fullName>
    </submittedName>
</protein>
<gene>
    <name evidence="1" type="ORF">MPL3356_340194</name>
</gene>
<reference evidence="2" key="1">
    <citation type="submission" date="2014-08" db="EMBL/GenBank/DDBJ databases">
        <authorList>
            <person name="Moulin L."/>
        </authorList>
    </citation>
    <scope>NUCLEOTIDE SEQUENCE [LARGE SCALE GENOMIC DNA]</scope>
</reference>
<organism evidence="1 2">
    <name type="scientific">Mesorhizobium plurifarium</name>
    <dbReference type="NCBI Taxonomy" id="69974"/>
    <lineage>
        <taxon>Bacteria</taxon>
        <taxon>Pseudomonadati</taxon>
        <taxon>Pseudomonadota</taxon>
        <taxon>Alphaproteobacteria</taxon>
        <taxon>Hyphomicrobiales</taxon>
        <taxon>Phyllobacteriaceae</taxon>
        <taxon>Mesorhizobium</taxon>
    </lineage>
</organism>